<evidence type="ECO:0000256" key="2">
    <source>
        <dbReference type="ARBA" id="ARBA00022723"/>
    </source>
</evidence>
<accession>A0A1P8Q636</accession>
<dbReference type="InterPro" id="IPR051458">
    <property type="entry name" value="Cyt/Met_Dipeptidase"/>
</dbReference>
<protein>
    <recommendedName>
        <fullName evidence="4">Peptidase M20 dimerisation domain-containing protein</fullName>
    </recommendedName>
</protein>
<evidence type="ECO:0000313" key="5">
    <source>
        <dbReference type="EMBL" id="APX73319.1"/>
    </source>
</evidence>
<name>A0A1P8Q636_9LACO</name>
<proteinExistence type="predicted"/>
<dbReference type="PANTHER" id="PTHR43270:SF8">
    <property type="entry name" value="DI- AND TRIPEPTIDASE DUG2-RELATED"/>
    <property type="match status" value="1"/>
</dbReference>
<keyword evidence="6" id="KW-1185">Reference proteome</keyword>
<evidence type="ECO:0000259" key="4">
    <source>
        <dbReference type="Pfam" id="PF07687"/>
    </source>
</evidence>
<feature type="domain" description="Peptidase M20 dimerisation" evidence="4">
    <location>
        <begin position="175"/>
        <end position="330"/>
    </location>
</feature>
<evidence type="ECO:0000313" key="6">
    <source>
        <dbReference type="Proteomes" id="UP000187499"/>
    </source>
</evidence>
<dbReference type="SUPFAM" id="SSF53187">
    <property type="entry name" value="Zn-dependent exopeptidases"/>
    <property type="match status" value="1"/>
</dbReference>
<sequence length="431" mass="47528">MFKELISDKGISATGEGINETVNFLTGTLEKLLGANVEVIETAGSPTILADIKGNASETVLFYGHYDVMTPGNIEDWHTDPFVLTEKDNRFFGRGVGDNKGQLLAQILGMYSYKKVNGNFPFNIKFLIEGEEEQGSKNLPITVKKLADNKLKDVDFAIVVDGSFNQSGQHVLRLGNRGALGFEITATTGTQDNHSGNLGNIMQNPILVLMGVVQKMYDLKNKKVLIPNYYRGVNKPDAKEIAWMKKLPFDKSSITEQTGVKTLPATGLEYYEKLMFQPTFNIAGINSGYSEKGIKTIIPNQAIMKLDLRLVGDQDVYAIKKSIDELLETEINSGLIKINYLVTVPPCKTDSNNEHIASIVKAIKAATGSDLIEPVMPGTVPNYVWGDILKVDSFTIPYANFDQHNHAPNENLTQSAFYSGIKTTYELLNSI</sequence>
<reference evidence="6" key="1">
    <citation type="submission" date="2016-12" db="EMBL/GenBank/DDBJ databases">
        <authorList>
            <person name="Jung M.Y."/>
            <person name="Lee S.H."/>
        </authorList>
    </citation>
    <scope>NUCLEOTIDE SEQUENCE [LARGE SCALE GENOMIC DNA]</scope>
    <source>
        <strain evidence="6">WiKim39</strain>
    </source>
</reference>
<dbReference type="GO" id="GO:0006508">
    <property type="term" value="P:proteolysis"/>
    <property type="evidence" value="ECO:0007669"/>
    <property type="project" value="UniProtKB-KW"/>
</dbReference>
<evidence type="ECO:0000256" key="3">
    <source>
        <dbReference type="ARBA" id="ARBA00022801"/>
    </source>
</evidence>
<dbReference type="Proteomes" id="UP000187499">
    <property type="component" value="Chromosome"/>
</dbReference>
<dbReference type="InterPro" id="IPR002933">
    <property type="entry name" value="Peptidase_M20"/>
</dbReference>
<gene>
    <name evidence="5" type="ORF">BTM29_03490</name>
</gene>
<dbReference type="Gene3D" id="3.40.630.10">
    <property type="entry name" value="Zn peptidases"/>
    <property type="match status" value="1"/>
</dbReference>
<keyword evidence="1" id="KW-0645">Protease</keyword>
<dbReference type="Pfam" id="PF07687">
    <property type="entry name" value="M20_dimer"/>
    <property type="match status" value="1"/>
</dbReference>
<dbReference type="PANTHER" id="PTHR43270">
    <property type="entry name" value="BETA-ALA-HIS DIPEPTIDASE"/>
    <property type="match status" value="1"/>
</dbReference>
<dbReference type="AlphaFoldDB" id="A0A1P8Q636"/>
<keyword evidence="2" id="KW-0479">Metal-binding</keyword>
<keyword evidence="3" id="KW-0378">Hydrolase</keyword>
<dbReference type="EMBL" id="CP019323">
    <property type="protein sequence ID" value="APX73319.1"/>
    <property type="molecule type" value="Genomic_DNA"/>
</dbReference>
<dbReference type="InterPro" id="IPR011650">
    <property type="entry name" value="Peptidase_M20_dimer"/>
</dbReference>
<organism evidence="5 6">
    <name type="scientific">Companilactobacillus allii</name>
    <dbReference type="NCBI Taxonomy" id="1847728"/>
    <lineage>
        <taxon>Bacteria</taxon>
        <taxon>Bacillati</taxon>
        <taxon>Bacillota</taxon>
        <taxon>Bacilli</taxon>
        <taxon>Lactobacillales</taxon>
        <taxon>Lactobacillaceae</taxon>
        <taxon>Companilactobacillus</taxon>
    </lineage>
</organism>
<dbReference type="KEGG" id="lalw:BTM29_03490"/>
<dbReference type="GO" id="GO:0046872">
    <property type="term" value="F:metal ion binding"/>
    <property type="evidence" value="ECO:0007669"/>
    <property type="project" value="UniProtKB-KW"/>
</dbReference>
<dbReference type="Pfam" id="PF01546">
    <property type="entry name" value="Peptidase_M20"/>
    <property type="match status" value="1"/>
</dbReference>
<dbReference type="Gene3D" id="3.30.70.360">
    <property type="match status" value="1"/>
</dbReference>
<dbReference type="GO" id="GO:0008233">
    <property type="term" value="F:peptidase activity"/>
    <property type="evidence" value="ECO:0007669"/>
    <property type="project" value="UniProtKB-KW"/>
</dbReference>
<evidence type="ECO:0000256" key="1">
    <source>
        <dbReference type="ARBA" id="ARBA00022670"/>
    </source>
</evidence>